<evidence type="ECO:0000313" key="1">
    <source>
        <dbReference type="EMBL" id="EOY02241.1"/>
    </source>
</evidence>
<sequence length="116" mass="13269">MLFPLSQALTADEPPRRRNWSLASQNPMLNVPRKIQLLSVIDLQHKEGRAQSTLVRLQKKILLRLSSSPRVAVHPCSSCRGNVETRDIPPSMHMETKKLKEKATTWTILVREMSFP</sequence>
<dbReference type="AlphaFoldDB" id="A0A061EBE9"/>
<evidence type="ECO:0000313" key="2">
    <source>
        <dbReference type="Proteomes" id="UP000026915"/>
    </source>
</evidence>
<accession>A0A061EBE9</accession>
<gene>
    <name evidence="1" type="ORF">TCM_016765</name>
</gene>
<dbReference type="Gramene" id="EOY02241">
    <property type="protein sequence ID" value="EOY02241"/>
    <property type="gene ID" value="TCM_016765"/>
</dbReference>
<keyword evidence="2" id="KW-1185">Reference proteome</keyword>
<organism evidence="1 2">
    <name type="scientific">Theobroma cacao</name>
    <name type="common">Cacao</name>
    <name type="synonym">Cocoa</name>
    <dbReference type="NCBI Taxonomy" id="3641"/>
    <lineage>
        <taxon>Eukaryota</taxon>
        <taxon>Viridiplantae</taxon>
        <taxon>Streptophyta</taxon>
        <taxon>Embryophyta</taxon>
        <taxon>Tracheophyta</taxon>
        <taxon>Spermatophyta</taxon>
        <taxon>Magnoliopsida</taxon>
        <taxon>eudicotyledons</taxon>
        <taxon>Gunneridae</taxon>
        <taxon>Pentapetalae</taxon>
        <taxon>rosids</taxon>
        <taxon>malvids</taxon>
        <taxon>Malvales</taxon>
        <taxon>Malvaceae</taxon>
        <taxon>Byttnerioideae</taxon>
        <taxon>Theobroma</taxon>
    </lineage>
</organism>
<name>A0A061EBE9_THECC</name>
<dbReference type="InParanoid" id="A0A061EBE9"/>
<dbReference type="Proteomes" id="UP000026915">
    <property type="component" value="Chromosome 4"/>
</dbReference>
<proteinExistence type="predicted"/>
<dbReference type="HOGENOM" id="CLU_2101338_0_0_1"/>
<protein>
    <submittedName>
        <fullName evidence="1">Uncharacterized protein</fullName>
    </submittedName>
</protein>
<reference evidence="1 2" key="1">
    <citation type="journal article" date="2013" name="Genome Biol.">
        <title>The genome sequence of the most widely cultivated cacao type and its use to identify candidate genes regulating pod color.</title>
        <authorList>
            <person name="Motamayor J.C."/>
            <person name="Mockaitis K."/>
            <person name="Schmutz J."/>
            <person name="Haiminen N."/>
            <person name="Iii D.L."/>
            <person name="Cornejo O."/>
            <person name="Findley S.D."/>
            <person name="Zheng P."/>
            <person name="Utro F."/>
            <person name="Royaert S."/>
            <person name="Saski C."/>
            <person name="Jenkins J."/>
            <person name="Podicheti R."/>
            <person name="Zhao M."/>
            <person name="Scheffler B.E."/>
            <person name="Stack J.C."/>
            <person name="Feltus F.A."/>
            <person name="Mustiga G.M."/>
            <person name="Amores F."/>
            <person name="Phillips W."/>
            <person name="Marelli J.P."/>
            <person name="May G.D."/>
            <person name="Shapiro H."/>
            <person name="Ma J."/>
            <person name="Bustamante C.D."/>
            <person name="Schnell R.J."/>
            <person name="Main D."/>
            <person name="Gilbert D."/>
            <person name="Parida L."/>
            <person name="Kuhn D.N."/>
        </authorList>
    </citation>
    <scope>NUCLEOTIDE SEQUENCE [LARGE SCALE GENOMIC DNA]</scope>
    <source>
        <strain evidence="2">cv. Matina 1-6</strain>
    </source>
</reference>
<dbReference type="EMBL" id="CM001882">
    <property type="protein sequence ID" value="EOY02241.1"/>
    <property type="molecule type" value="Genomic_DNA"/>
</dbReference>